<reference evidence="1 2" key="1">
    <citation type="submission" date="2023-08" db="EMBL/GenBank/DDBJ databases">
        <title>Phytohabitans sansha sp. nov., isolated from marine sediment.</title>
        <authorList>
            <person name="Zhao Y."/>
            <person name="Yi K."/>
        </authorList>
    </citation>
    <scope>NUCLEOTIDE SEQUENCE [LARGE SCALE GENOMIC DNA]</scope>
    <source>
        <strain evidence="1 2">ZYX-F-186</strain>
    </source>
</reference>
<protein>
    <submittedName>
        <fullName evidence="1">MazG-like family protein</fullName>
    </submittedName>
</protein>
<dbReference type="CDD" id="cd11533">
    <property type="entry name" value="NTP-PPase_Af0060_like"/>
    <property type="match status" value="1"/>
</dbReference>
<evidence type="ECO:0000313" key="1">
    <source>
        <dbReference type="EMBL" id="MDQ7906858.1"/>
    </source>
</evidence>
<dbReference type="Gene3D" id="1.10.287.1080">
    <property type="entry name" value="MazG-like"/>
    <property type="match status" value="1"/>
</dbReference>
<dbReference type="EMBL" id="JAVHUY010000018">
    <property type="protein sequence ID" value="MDQ7906858.1"/>
    <property type="molecule type" value="Genomic_DNA"/>
</dbReference>
<evidence type="ECO:0000313" key="2">
    <source>
        <dbReference type="Proteomes" id="UP001230908"/>
    </source>
</evidence>
<name>A0ABU0ZIH4_9ACTN</name>
<proteinExistence type="predicted"/>
<sequence length="112" mass="11401">MTADVYAAVHAAANWLDEHNGAGHTELMARILKVTEEAGEVAAAWIGATGQNPRKGVTHTYGDVAAELADVAFTALVAIDSLGFDPADVVAACAAKVTGRLDVPAMSGGTHS</sequence>
<dbReference type="SUPFAM" id="SSF101386">
    <property type="entry name" value="all-alpha NTP pyrophosphatases"/>
    <property type="match status" value="1"/>
</dbReference>
<accession>A0ABU0ZIH4</accession>
<gene>
    <name evidence="1" type="ORF">RB614_20290</name>
</gene>
<dbReference type="Proteomes" id="UP001230908">
    <property type="component" value="Unassembled WGS sequence"/>
</dbReference>
<comment type="caution">
    <text evidence="1">The sequence shown here is derived from an EMBL/GenBank/DDBJ whole genome shotgun (WGS) entry which is preliminary data.</text>
</comment>
<dbReference type="InterPro" id="IPR044548">
    <property type="entry name" value="AF0060_NTP-PPase_MazG-like"/>
</dbReference>
<organism evidence="1 2">
    <name type="scientific">Phytohabitans maris</name>
    <dbReference type="NCBI Taxonomy" id="3071409"/>
    <lineage>
        <taxon>Bacteria</taxon>
        <taxon>Bacillati</taxon>
        <taxon>Actinomycetota</taxon>
        <taxon>Actinomycetes</taxon>
        <taxon>Micromonosporales</taxon>
        <taxon>Micromonosporaceae</taxon>
    </lineage>
</organism>
<keyword evidence="2" id="KW-1185">Reference proteome</keyword>
<dbReference type="RefSeq" id="WP_308714136.1">
    <property type="nucleotide sequence ID" value="NZ_JAVHUY010000018.1"/>
</dbReference>